<feature type="chain" id="PRO_5010381645" description="Cell surface protein" evidence="1">
    <location>
        <begin position="24"/>
        <end position="535"/>
    </location>
</feature>
<organism evidence="2 3">
    <name type="scientific">Paenacidovorax caeni</name>
    <dbReference type="NCBI Taxonomy" id="343013"/>
    <lineage>
        <taxon>Bacteria</taxon>
        <taxon>Pseudomonadati</taxon>
        <taxon>Pseudomonadota</taxon>
        <taxon>Betaproteobacteria</taxon>
        <taxon>Burkholderiales</taxon>
        <taxon>Comamonadaceae</taxon>
        <taxon>Paenacidovorax</taxon>
    </lineage>
</organism>
<dbReference type="Proteomes" id="UP000183656">
    <property type="component" value="Unassembled WGS sequence"/>
</dbReference>
<sequence>MRKNLLALSIAAMVGGLSGAANAQVALFDNSLATNTTGAGNTPAKAYVGTTQAGFDPAAVLAPTTTGVGHVLVVPYFTTQTSNHSLLSITNTDLVNAKAVKLRYRGASNSDDVFDITVYLSPGDVWAADVAAENDFSRLTTDDNSCTLPSKADIKATNNGRFKVNRVRGSDAAQTREGYIEILNSADIRPFLNNDAGVQDPTKPNPLYAAIKHNADGVAPCTAAVMDQQAIALDFTDPDSPNTPRNRGYSWPTGGLFANWLIVNVATNASFSGEAVALRASSSTTLDTTGSGNLVWFPQTTETVSQANAGQLTADPLLSIGTPAPLRAAMYDFPDLSTPYTAAAAGAPSTQANNLAFALETQSVTNEYLTAASSGGFATDWVFSMPTRRYAVAMNYAAASAPAGVSRNALVARHFGAGNLTTNANWQICVDAGNLRGFDREERSKTTFVISPDMSMRFCGEASVLSFNSATSAVLGAQIATQQIPTGFAEGWFTVRTPGVTSTAANPVGLPVIGYAAAKANSGNLGGTWMHRTAR</sequence>
<protein>
    <recommendedName>
        <fullName evidence="4">Cell surface protein</fullName>
    </recommendedName>
</protein>
<keyword evidence="1" id="KW-0732">Signal</keyword>
<evidence type="ECO:0000313" key="2">
    <source>
        <dbReference type="EMBL" id="SFU49686.1"/>
    </source>
</evidence>
<evidence type="ECO:0008006" key="4">
    <source>
        <dbReference type="Google" id="ProtNLM"/>
    </source>
</evidence>
<gene>
    <name evidence="2" type="ORF">SAMN04489707_100643</name>
</gene>
<evidence type="ECO:0000313" key="3">
    <source>
        <dbReference type="Proteomes" id="UP000183656"/>
    </source>
</evidence>
<proteinExistence type="predicted"/>
<dbReference type="EMBL" id="FPBX01000006">
    <property type="protein sequence ID" value="SFU49686.1"/>
    <property type="molecule type" value="Genomic_DNA"/>
</dbReference>
<keyword evidence="3" id="KW-1185">Reference proteome</keyword>
<dbReference type="RefSeq" id="WP_074930106.1">
    <property type="nucleotide sequence ID" value="NZ_FPBX01000006.1"/>
</dbReference>
<dbReference type="AlphaFoldDB" id="A0A1I7GN44"/>
<dbReference type="STRING" id="343013.SAMN04489707_100643"/>
<reference evidence="2 3" key="1">
    <citation type="submission" date="2016-10" db="EMBL/GenBank/DDBJ databases">
        <authorList>
            <person name="de Groot N.N."/>
        </authorList>
    </citation>
    <scope>NUCLEOTIDE SEQUENCE [LARGE SCALE GENOMIC DNA]</scope>
    <source>
        <strain evidence="2 3">R-24608</strain>
    </source>
</reference>
<accession>A0A1I7GN44</accession>
<feature type="signal peptide" evidence="1">
    <location>
        <begin position="1"/>
        <end position="23"/>
    </location>
</feature>
<name>A0A1I7GN44_9BURK</name>
<evidence type="ECO:0000256" key="1">
    <source>
        <dbReference type="SAM" id="SignalP"/>
    </source>
</evidence>
<dbReference type="OrthoDB" id="5763254at2"/>